<evidence type="ECO:0000313" key="11">
    <source>
        <dbReference type="Proteomes" id="UP000634136"/>
    </source>
</evidence>
<keyword evidence="4" id="KW-0540">Nuclease</keyword>
<evidence type="ECO:0000256" key="7">
    <source>
        <dbReference type="ARBA" id="ARBA00023242"/>
    </source>
</evidence>
<dbReference type="Pfam" id="PF13359">
    <property type="entry name" value="DDE_Tnp_4"/>
    <property type="match status" value="1"/>
</dbReference>
<dbReference type="InterPro" id="IPR045249">
    <property type="entry name" value="HARBI1-like"/>
</dbReference>
<evidence type="ECO:0000256" key="6">
    <source>
        <dbReference type="ARBA" id="ARBA00022801"/>
    </source>
</evidence>
<dbReference type="GO" id="GO:0004518">
    <property type="term" value="F:nuclease activity"/>
    <property type="evidence" value="ECO:0007669"/>
    <property type="project" value="UniProtKB-KW"/>
</dbReference>
<keyword evidence="11" id="KW-1185">Reference proteome</keyword>
<dbReference type="PANTHER" id="PTHR22930">
    <property type="match status" value="1"/>
</dbReference>
<accession>A0A834TL27</accession>
<comment type="similarity">
    <text evidence="3">Belongs to the HARBI1 family.</text>
</comment>
<evidence type="ECO:0000256" key="5">
    <source>
        <dbReference type="ARBA" id="ARBA00022723"/>
    </source>
</evidence>
<dbReference type="GO" id="GO:0046872">
    <property type="term" value="F:metal ion binding"/>
    <property type="evidence" value="ECO:0007669"/>
    <property type="project" value="UniProtKB-KW"/>
</dbReference>
<proteinExistence type="inferred from homology"/>
<evidence type="ECO:0000313" key="10">
    <source>
        <dbReference type="EMBL" id="KAF7819494.1"/>
    </source>
</evidence>
<name>A0A834TL27_9FABA</name>
<dbReference type="AlphaFoldDB" id="A0A834TL27"/>
<feature type="domain" description="DDE Tnp4" evidence="9">
    <location>
        <begin position="79"/>
        <end position="169"/>
    </location>
</feature>
<comment type="cofactor">
    <cofactor evidence="1">
        <name>a divalent metal cation</name>
        <dbReference type="ChEBI" id="CHEBI:60240"/>
    </cofactor>
</comment>
<feature type="region of interest" description="Disordered" evidence="8">
    <location>
        <begin position="190"/>
        <end position="233"/>
    </location>
</feature>
<evidence type="ECO:0000256" key="1">
    <source>
        <dbReference type="ARBA" id="ARBA00001968"/>
    </source>
</evidence>
<feature type="compositionally biased region" description="Basic and acidic residues" evidence="8">
    <location>
        <begin position="216"/>
        <end position="233"/>
    </location>
</feature>
<dbReference type="PANTHER" id="PTHR22930:SF221">
    <property type="entry name" value="NUCLEASE HARBI1"/>
    <property type="match status" value="1"/>
</dbReference>
<evidence type="ECO:0000256" key="4">
    <source>
        <dbReference type="ARBA" id="ARBA00022722"/>
    </source>
</evidence>
<evidence type="ECO:0000259" key="9">
    <source>
        <dbReference type="Pfam" id="PF13359"/>
    </source>
</evidence>
<dbReference type="GO" id="GO:0005634">
    <property type="term" value="C:nucleus"/>
    <property type="evidence" value="ECO:0007669"/>
    <property type="project" value="UniProtKB-SubCell"/>
</dbReference>
<evidence type="ECO:0000256" key="2">
    <source>
        <dbReference type="ARBA" id="ARBA00004123"/>
    </source>
</evidence>
<organism evidence="10 11">
    <name type="scientific">Senna tora</name>
    <dbReference type="NCBI Taxonomy" id="362788"/>
    <lineage>
        <taxon>Eukaryota</taxon>
        <taxon>Viridiplantae</taxon>
        <taxon>Streptophyta</taxon>
        <taxon>Embryophyta</taxon>
        <taxon>Tracheophyta</taxon>
        <taxon>Spermatophyta</taxon>
        <taxon>Magnoliopsida</taxon>
        <taxon>eudicotyledons</taxon>
        <taxon>Gunneridae</taxon>
        <taxon>Pentapetalae</taxon>
        <taxon>rosids</taxon>
        <taxon>fabids</taxon>
        <taxon>Fabales</taxon>
        <taxon>Fabaceae</taxon>
        <taxon>Caesalpinioideae</taxon>
        <taxon>Cassia clade</taxon>
        <taxon>Senna</taxon>
    </lineage>
</organism>
<comment type="caution">
    <text evidence="10">The sequence shown here is derived from an EMBL/GenBank/DDBJ whole genome shotgun (WGS) entry which is preliminary data.</text>
</comment>
<dbReference type="InterPro" id="IPR027806">
    <property type="entry name" value="HARBI1_dom"/>
</dbReference>
<sequence length="233" mass="26777">MSAVAIAAAGPIVASTLRQLGQRCGLSSCLPHLDLTQIHLNRILEYPKQTNTMLTAPATATPPVPVFSGGWHNGASGGGKYYLVDSRYSTFKGFLGPYKNTRYHLPQFRLAPAFRSRNEIFNYYHSSLRSVIERTFGVCKARWRILQNMTSYELETQFAIIWACFTLHNYIRKMDYDLSHLEHFENIDELEENERDSNEDNSTMPNQVGWEETTEEDIRQMEETKDAIRDQMP</sequence>
<gene>
    <name evidence="10" type="ORF">G2W53_024949</name>
</gene>
<evidence type="ECO:0000256" key="8">
    <source>
        <dbReference type="SAM" id="MobiDB-lite"/>
    </source>
</evidence>
<dbReference type="OrthoDB" id="1681765at2759"/>
<dbReference type="EMBL" id="JAAIUW010000008">
    <property type="protein sequence ID" value="KAF7819494.1"/>
    <property type="molecule type" value="Genomic_DNA"/>
</dbReference>
<keyword evidence="6" id="KW-0378">Hydrolase</keyword>
<dbReference type="Proteomes" id="UP000634136">
    <property type="component" value="Unassembled WGS sequence"/>
</dbReference>
<reference evidence="10" key="1">
    <citation type="submission" date="2020-09" db="EMBL/GenBank/DDBJ databases">
        <title>Genome-Enabled Discovery of Anthraquinone Biosynthesis in Senna tora.</title>
        <authorList>
            <person name="Kang S.-H."/>
            <person name="Pandey R.P."/>
            <person name="Lee C.-M."/>
            <person name="Sim J.-S."/>
            <person name="Jeong J.-T."/>
            <person name="Choi B.-S."/>
            <person name="Jung M."/>
            <person name="Ginzburg D."/>
            <person name="Zhao K."/>
            <person name="Won S.Y."/>
            <person name="Oh T.-J."/>
            <person name="Yu Y."/>
            <person name="Kim N.-H."/>
            <person name="Lee O.R."/>
            <person name="Lee T.-H."/>
            <person name="Bashyal P."/>
            <person name="Kim T.-S."/>
            <person name="Lee W.-H."/>
            <person name="Kawkins C."/>
            <person name="Kim C.-K."/>
            <person name="Kim J.S."/>
            <person name="Ahn B.O."/>
            <person name="Rhee S.Y."/>
            <person name="Sohng J.K."/>
        </authorList>
    </citation>
    <scope>NUCLEOTIDE SEQUENCE</scope>
    <source>
        <tissue evidence="10">Leaf</tissue>
    </source>
</reference>
<protein>
    <submittedName>
        <fullName evidence="10">Protein ANTAGONIST OF LIKE HETEROCHROMATIN PROTEIN 1-like</fullName>
    </submittedName>
</protein>
<comment type="subcellular location">
    <subcellularLocation>
        <location evidence="2">Nucleus</location>
    </subcellularLocation>
</comment>
<keyword evidence="5" id="KW-0479">Metal-binding</keyword>
<keyword evidence="7" id="KW-0539">Nucleus</keyword>
<feature type="compositionally biased region" description="Acidic residues" evidence="8">
    <location>
        <begin position="190"/>
        <end position="199"/>
    </location>
</feature>
<dbReference type="GO" id="GO:0016787">
    <property type="term" value="F:hydrolase activity"/>
    <property type="evidence" value="ECO:0007669"/>
    <property type="project" value="UniProtKB-KW"/>
</dbReference>
<evidence type="ECO:0000256" key="3">
    <source>
        <dbReference type="ARBA" id="ARBA00006958"/>
    </source>
</evidence>